<dbReference type="Proteomes" id="UP000467700">
    <property type="component" value="Unassembled WGS sequence"/>
</dbReference>
<dbReference type="EMBL" id="CACVBS010000024">
    <property type="protein sequence ID" value="CAA7259391.1"/>
    <property type="molecule type" value="Genomic_DNA"/>
</dbReference>
<reference evidence="4 5" key="1">
    <citation type="submission" date="2020-01" db="EMBL/GenBank/DDBJ databases">
        <authorList>
            <person name="Gupta K D."/>
        </authorList>
    </citation>
    <scope>NUCLEOTIDE SEQUENCE [LARGE SCALE GENOMIC DNA]</scope>
</reference>
<keyword evidence="2" id="KW-0378">Hydrolase</keyword>
<dbReference type="CDD" id="cd03443">
    <property type="entry name" value="PaaI_thioesterase"/>
    <property type="match status" value="1"/>
</dbReference>
<evidence type="ECO:0000256" key="1">
    <source>
        <dbReference type="ARBA" id="ARBA00008324"/>
    </source>
</evidence>
<evidence type="ECO:0000259" key="3">
    <source>
        <dbReference type="Pfam" id="PF03061"/>
    </source>
</evidence>
<gene>
    <name evidence="4" type="ORF">AAE3_LOCUS1645</name>
</gene>
<comment type="caution">
    <text evidence="4">The sequence shown here is derived from an EMBL/GenBank/DDBJ whole genome shotgun (WGS) entry which is preliminary data.</text>
</comment>
<dbReference type="InterPro" id="IPR003736">
    <property type="entry name" value="PAAI_dom"/>
</dbReference>
<dbReference type="Gene3D" id="3.10.129.10">
    <property type="entry name" value="Hotdog Thioesterase"/>
    <property type="match status" value="1"/>
</dbReference>
<evidence type="ECO:0000313" key="5">
    <source>
        <dbReference type="Proteomes" id="UP000467700"/>
    </source>
</evidence>
<dbReference type="OrthoDB" id="2831072at2759"/>
<proteinExistence type="inferred from homology"/>
<evidence type="ECO:0000256" key="2">
    <source>
        <dbReference type="ARBA" id="ARBA00022801"/>
    </source>
</evidence>
<dbReference type="NCBIfam" id="TIGR00369">
    <property type="entry name" value="unchar_dom_1"/>
    <property type="match status" value="1"/>
</dbReference>
<dbReference type="AlphaFoldDB" id="A0A8S0VWI7"/>
<dbReference type="Pfam" id="PF03061">
    <property type="entry name" value="4HBT"/>
    <property type="match status" value="1"/>
</dbReference>
<dbReference type="GO" id="GO:0047617">
    <property type="term" value="F:fatty acyl-CoA hydrolase activity"/>
    <property type="evidence" value="ECO:0007669"/>
    <property type="project" value="InterPro"/>
</dbReference>
<dbReference type="SUPFAM" id="SSF54637">
    <property type="entry name" value="Thioesterase/thiol ester dehydrase-isomerase"/>
    <property type="match status" value="1"/>
</dbReference>
<evidence type="ECO:0000313" key="4">
    <source>
        <dbReference type="EMBL" id="CAA7259391.1"/>
    </source>
</evidence>
<protein>
    <recommendedName>
        <fullName evidence="3">Thioesterase domain-containing protein</fullName>
    </recommendedName>
</protein>
<organism evidence="4 5">
    <name type="scientific">Cyclocybe aegerita</name>
    <name type="common">Black poplar mushroom</name>
    <name type="synonym">Agrocybe aegerita</name>
    <dbReference type="NCBI Taxonomy" id="1973307"/>
    <lineage>
        <taxon>Eukaryota</taxon>
        <taxon>Fungi</taxon>
        <taxon>Dikarya</taxon>
        <taxon>Basidiomycota</taxon>
        <taxon>Agaricomycotina</taxon>
        <taxon>Agaricomycetes</taxon>
        <taxon>Agaricomycetidae</taxon>
        <taxon>Agaricales</taxon>
        <taxon>Agaricineae</taxon>
        <taxon>Bolbitiaceae</taxon>
        <taxon>Cyclocybe</taxon>
    </lineage>
</organism>
<name>A0A8S0VWI7_CYCAE</name>
<comment type="similarity">
    <text evidence="1">Belongs to the thioesterase PaaI family.</text>
</comment>
<accession>A0A8S0VWI7</accession>
<keyword evidence="5" id="KW-1185">Reference proteome</keyword>
<dbReference type="PANTHER" id="PTHR21660">
    <property type="entry name" value="THIOESTERASE SUPERFAMILY MEMBER-RELATED"/>
    <property type="match status" value="1"/>
</dbReference>
<dbReference type="InterPro" id="IPR029069">
    <property type="entry name" value="HotDog_dom_sf"/>
</dbReference>
<dbReference type="InterPro" id="IPR006683">
    <property type="entry name" value="Thioestr_dom"/>
</dbReference>
<sequence>MPDPVPVRANGEVLDISHIKGNASPLVKQTLGDLSAVFMSERPKGATPMFGEAIQKRLKVTEISITPKPEDEKKKEAKLVVEVDVKEDMLNGGGSIHGGCSAFLVDLCSAIALSALSLETKGELYPCISQSINMIYHSPAGLGDKLRLFNTTLTLGARVHSARTEIWNVTHHRLVVSGTHIIMVPSPPKAKL</sequence>
<dbReference type="InterPro" id="IPR039298">
    <property type="entry name" value="ACOT13"/>
</dbReference>
<feature type="domain" description="Thioesterase" evidence="3">
    <location>
        <begin position="93"/>
        <end position="171"/>
    </location>
</feature>
<dbReference type="PANTHER" id="PTHR21660:SF1">
    <property type="entry name" value="ACYL-COENZYME A THIOESTERASE 13"/>
    <property type="match status" value="1"/>
</dbReference>